<dbReference type="KEGG" id="rue:DT065_10915"/>
<dbReference type="Proteomes" id="UP000252100">
    <property type="component" value="Chromosome"/>
</dbReference>
<evidence type="ECO:0000313" key="3">
    <source>
        <dbReference type="Proteomes" id="UP000252100"/>
    </source>
</evidence>
<organism evidence="2 3">
    <name type="scientific">Salicibibacter kimchii</name>
    <dbReference type="NCBI Taxonomy" id="2099786"/>
    <lineage>
        <taxon>Bacteria</taxon>
        <taxon>Bacillati</taxon>
        <taxon>Bacillota</taxon>
        <taxon>Bacilli</taxon>
        <taxon>Bacillales</taxon>
        <taxon>Bacillaceae</taxon>
        <taxon>Salicibibacter</taxon>
    </lineage>
</organism>
<dbReference type="AlphaFoldDB" id="A0A345BZV2"/>
<feature type="transmembrane region" description="Helical" evidence="1">
    <location>
        <begin position="31"/>
        <end position="50"/>
    </location>
</feature>
<gene>
    <name evidence="2" type="ORF">DT065_10915</name>
</gene>
<dbReference type="GO" id="GO:0003677">
    <property type="term" value="F:DNA binding"/>
    <property type="evidence" value="ECO:0007669"/>
    <property type="project" value="UniProtKB-KW"/>
</dbReference>
<feature type="transmembrane region" description="Helical" evidence="1">
    <location>
        <begin position="56"/>
        <end position="80"/>
    </location>
</feature>
<reference evidence="2 3" key="1">
    <citation type="journal article" date="2018" name="J. Microbiol.">
        <title>Salicibibacter kimchii gen. nov., sp. nov., a moderately halophilic and alkalitolerant bacterium in the family Bacillaceae, isolated from kimchi.</title>
        <authorList>
            <person name="Jang J.Y."/>
            <person name="Oh Y.J."/>
            <person name="Lim S.K."/>
            <person name="Park H.K."/>
            <person name="Lee C."/>
            <person name="Kim J.Y."/>
            <person name="Lee M.A."/>
            <person name="Choi H.J."/>
        </authorList>
    </citation>
    <scope>NUCLEOTIDE SEQUENCE [LARGE SCALE GENOMIC DNA]</scope>
    <source>
        <strain evidence="2 3">NKC1-1</strain>
    </source>
</reference>
<keyword evidence="1" id="KW-0472">Membrane</keyword>
<proteinExistence type="predicted"/>
<keyword evidence="2" id="KW-0238">DNA-binding</keyword>
<evidence type="ECO:0000313" key="2">
    <source>
        <dbReference type="EMBL" id="AXF56483.1"/>
    </source>
</evidence>
<keyword evidence="1" id="KW-1133">Transmembrane helix</keyword>
<keyword evidence="3" id="KW-1185">Reference proteome</keyword>
<feature type="transmembrane region" description="Helical" evidence="1">
    <location>
        <begin position="6"/>
        <end position="24"/>
    </location>
</feature>
<accession>A0A345BZV2</accession>
<keyword evidence="1" id="KW-0812">Transmembrane</keyword>
<protein>
    <submittedName>
        <fullName evidence="2">DNA-binding protein</fullName>
    </submittedName>
</protein>
<sequence>MFTMFLTALLSSVLVIGTFIISVVTKPRAIGHHAIALVIAVFSGLVYAYMYMPVWAFVPMMLPNAITLIVYGIVVGTVFATKDQENKSFVSLGGVTVGLFITIFVGLIAWVVSLNTYESTRETINYEITEEPLQAFSEEDTPVQVSPDSARHLMERSMSNVPNAQFYDLGVIQAQEIEGEPIYVSPIEYNNFWRWLRGTEIPGYFLLSATNPSDQPEFVEHEMNYTRGSYMGDYVTRAIYEESPNFFHHGNPTMEVDEDGKAWYVQTLYERRGFSFQTDFDSLQVAVVDTETGEVSLYETDDAPDFISGTISPRFASEANNVFGQYVHGWLNTMFGQEDVRMPNDNGTEAEVTPIFDEDGNMFYFTDMTSPQENIESALGVTLMNARTGELTYYDGSEYSGIMDSQAASGVVNRTFPEREWRGSMPVLYNISGEPTWVVSVLDPAGLFRQYAYIKADDPDTVAFGETSQEALDAYVTELATSGDEVETSESALDEVSGTIDRVGTVITDDSTVVQFRLEGDDTSYLVSTGTFREAALLESGDEIEFLASIDDATGTVEEMQVYPWNEENEEG</sequence>
<feature type="transmembrane region" description="Helical" evidence="1">
    <location>
        <begin position="92"/>
        <end position="112"/>
    </location>
</feature>
<evidence type="ECO:0000256" key="1">
    <source>
        <dbReference type="SAM" id="Phobius"/>
    </source>
</evidence>
<name>A0A345BZV2_9BACI</name>
<dbReference type="EMBL" id="CP031092">
    <property type="protein sequence ID" value="AXF56483.1"/>
    <property type="molecule type" value="Genomic_DNA"/>
</dbReference>